<proteinExistence type="inferred from homology"/>
<dbReference type="OMA" id="FLIWHRW"/>
<dbReference type="Pfam" id="PF00264">
    <property type="entry name" value="Tyrosinase"/>
    <property type="match status" value="1"/>
</dbReference>
<accession>A0A8T2SYA7</accession>
<feature type="domain" description="Tyrosinase copper-binding" evidence="9">
    <location>
        <begin position="148"/>
        <end position="165"/>
    </location>
</feature>
<dbReference type="InterPro" id="IPR002227">
    <property type="entry name" value="Tyrosinase_Cu-bd"/>
</dbReference>
<dbReference type="InterPro" id="IPR050316">
    <property type="entry name" value="Tyrosinase/Hemocyanin"/>
</dbReference>
<dbReference type="InterPro" id="IPR022739">
    <property type="entry name" value="Polyphenol_oxidase_cen"/>
</dbReference>
<dbReference type="PROSITE" id="PS00498">
    <property type="entry name" value="TYROSINASE_2"/>
    <property type="match status" value="1"/>
</dbReference>
<dbReference type="SUPFAM" id="SSF48056">
    <property type="entry name" value="Di-copper centre-containing domain"/>
    <property type="match status" value="1"/>
</dbReference>
<feature type="transmembrane region" description="Helical" evidence="8">
    <location>
        <begin position="12"/>
        <end position="33"/>
    </location>
</feature>
<feature type="domain" description="Tyrosinase copper-binding" evidence="10">
    <location>
        <begin position="311"/>
        <end position="322"/>
    </location>
</feature>
<evidence type="ECO:0000313" key="11">
    <source>
        <dbReference type="EMBL" id="KAH7373375.1"/>
    </source>
</evidence>
<evidence type="ECO:0000259" key="10">
    <source>
        <dbReference type="PROSITE" id="PS00498"/>
    </source>
</evidence>
<dbReference type="Proteomes" id="UP000825935">
    <property type="component" value="Chromosome 17"/>
</dbReference>
<keyword evidence="3" id="KW-0479">Metal-binding</keyword>
<evidence type="ECO:0000259" key="9">
    <source>
        <dbReference type="PROSITE" id="PS00497"/>
    </source>
</evidence>
<dbReference type="InterPro" id="IPR022740">
    <property type="entry name" value="Polyphenol_oxidase_C"/>
</dbReference>
<dbReference type="PANTHER" id="PTHR11474:SF76">
    <property type="entry name" value="SHKT DOMAIN-CONTAINING PROTEIN"/>
    <property type="match status" value="1"/>
</dbReference>
<keyword evidence="5" id="KW-0560">Oxidoreductase</keyword>
<comment type="cofactor">
    <cofactor evidence="1">
        <name>Cu(2+)</name>
        <dbReference type="ChEBI" id="CHEBI:29036"/>
    </cofactor>
</comment>
<evidence type="ECO:0000313" key="12">
    <source>
        <dbReference type="Proteomes" id="UP000825935"/>
    </source>
</evidence>
<dbReference type="PROSITE" id="PS00497">
    <property type="entry name" value="TYROSINASE_1"/>
    <property type="match status" value="1"/>
</dbReference>
<dbReference type="PANTHER" id="PTHR11474">
    <property type="entry name" value="TYROSINASE FAMILY MEMBER"/>
    <property type="match status" value="1"/>
</dbReference>
<evidence type="ECO:0000256" key="7">
    <source>
        <dbReference type="ARBA" id="ARBA00023157"/>
    </source>
</evidence>
<dbReference type="OrthoDB" id="6132182at2759"/>
<dbReference type="Gene3D" id="1.10.1280.10">
    <property type="entry name" value="Di-copper center containing domain from catechol oxidase"/>
    <property type="match status" value="1"/>
</dbReference>
<dbReference type="PRINTS" id="PR00092">
    <property type="entry name" value="TYROSINASE"/>
</dbReference>
<name>A0A8T2SYA7_CERRI</name>
<evidence type="ECO:0000256" key="5">
    <source>
        <dbReference type="ARBA" id="ARBA00023002"/>
    </source>
</evidence>
<keyword evidence="4" id="KW-0883">Thioether bond</keyword>
<gene>
    <name evidence="11" type="ORF">KP509_17G052400</name>
</gene>
<evidence type="ECO:0000256" key="6">
    <source>
        <dbReference type="ARBA" id="ARBA00023008"/>
    </source>
</evidence>
<keyword evidence="12" id="KW-1185">Reference proteome</keyword>
<dbReference type="AlphaFoldDB" id="A0A8T2SYA7"/>
<keyword evidence="6" id="KW-0186">Copper</keyword>
<dbReference type="EMBL" id="CM035422">
    <property type="protein sequence ID" value="KAH7373375.1"/>
    <property type="molecule type" value="Genomic_DNA"/>
</dbReference>
<sequence>MMVDHGSSGRFAPGGFLVVVAAAIYMFTCVSTASPIGLPNLRECQLATDSSVIGSPFTTRLNCCLPIPPGDVIDFSFQKYKNHNRRLRMPAHKISSDYIAKYRRAYEIMRALPQDDPRNFITQANVHCAFCNGAYKQPGTDGILIQMHFSWLFLIWHRWYLYFHERILGSLIGDPSFALVFWNWDDQRDGGNIMPAMFLPNNSSLYDANRNQANLPPTLAKLTPVMTGNDSEIINQNLNIMYQEVVTNDVAELFIGGPYRTGVDISNSTVLNAPLGGSIENGIHNAMHYWTGDPRQPLLQDMGTFSSASRDPIFYAHHSNLDRLWDKWRHGMPGGPRKDYSDPDFLNAEFYFYDENARLVKVNVRDGLDIEKLGYGYPDVAADELWINYSPLPVTTGSVVAAARAMGVPEIGAFPLNGTIVLGSAFSGIVKAPYRKSKASHQREVLVIEGLHVSRESFVSVVAFVNLPYANSSTATSSAEYVGTFNLVASPGKTITTNVKFEIGDNLKRIDIQDEPEVVITLAVKGTQSVRIKGLLIKYQ</sequence>
<organism evidence="11 12">
    <name type="scientific">Ceratopteris richardii</name>
    <name type="common">Triangle waterfern</name>
    <dbReference type="NCBI Taxonomy" id="49495"/>
    <lineage>
        <taxon>Eukaryota</taxon>
        <taxon>Viridiplantae</taxon>
        <taxon>Streptophyta</taxon>
        <taxon>Embryophyta</taxon>
        <taxon>Tracheophyta</taxon>
        <taxon>Polypodiopsida</taxon>
        <taxon>Polypodiidae</taxon>
        <taxon>Polypodiales</taxon>
        <taxon>Pteridineae</taxon>
        <taxon>Pteridaceae</taxon>
        <taxon>Parkerioideae</taxon>
        <taxon>Ceratopteris</taxon>
    </lineage>
</organism>
<evidence type="ECO:0000256" key="8">
    <source>
        <dbReference type="SAM" id="Phobius"/>
    </source>
</evidence>
<dbReference type="Pfam" id="PF12143">
    <property type="entry name" value="PPO1_KFDV"/>
    <property type="match status" value="1"/>
</dbReference>
<evidence type="ECO:0000256" key="1">
    <source>
        <dbReference type="ARBA" id="ARBA00001973"/>
    </source>
</evidence>
<keyword evidence="8" id="KW-1133">Transmembrane helix</keyword>
<evidence type="ECO:0000256" key="3">
    <source>
        <dbReference type="ARBA" id="ARBA00022723"/>
    </source>
</evidence>
<comment type="caution">
    <text evidence="11">The sequence shown here is derived from an EMBL/GenBank/DDBJ whole genome shotgun (WGS) entry which is preliminary data.</text>
</comment>
<dbReference type="GO" id="GO:0004097">
    <property type="term" value="F:catechol oxidase activity"/>
    <property type="evidence" value="ECO:0007669"/>
    <property type="project" value="InterPro"/>
</dbReference>
<keyword evidence="8" id="KW-0472">Membrane</keyword>
<dbReference type="Pfam" id="PF12142">
    <property type="entry name" value="PPO1_DWL"/>
    <property type="match status" value="1"/>
</dbReference>
<keyword evidence="8" id="KW-0812">Transmembrane</keyword>
<dbReference type="GO" id="GO:0046872">
    <property type="term" value="F:metal ion binding"/>
    <property type="evidence" value="ECO:0007669"/>
    <property type="project" value="UniProtKB-KW"/>
</dbReference>
<keyword evidence="7" id="KW-1015">Disulfide bond</keyword>
<evidence type="ECO:0000256" key="2">
    <source>
        <dbReference type="ARBA" id="ARBA00009928"/>
    </source>
</evidence>
<dbReference type="InterPro" id="IPR008922">
    <property type="entry name" value="Di-copper_centre_dom_sf"/>
</dbReference>
<evidence type="ECO:0000256" key="4">
    <source>
        <dbReference type="ARBA" id="ARBA00022784"/>
    </source>
</evidence>
<comment type="similarity">
    <text evidence="2">Belongs to the tyrosinase family.</text>
</comment>
<protein>
    <recommendedName>
        <fullName evidence="9 10">Tyrosinase copper-binding domain-containing protein</fullName>
    </recommendedName>
</protein>
<reference evidence="11" key="1">
    <citation type="submission" date="2021-08" db="EMBL/GenBank/DDBJ databases">
        <title>WGS assembly of Ceratopteris richardii.</title>
        <authorList>
            <person name="Marchant D.B."/>
            <person name="Chen G."/>
            <person name="Jenkins J."/>
            <person name="Shu S."/>
            <person name="Leebens-Mack J."/>
            <person name="Grimwood J."/>
            <person name="Schmutz J."/>
            <person name="Soltis P."/>
            <person name="Soltis D."/>
            <person name="Chen Z.-H."/>
        </authorList>
    </citation>
    <scope>NUCLEOTIDE SEQUENCE</scope>
    <source>
        <strain evidence="11">Whitten #5841</strain>
        <tissue evidence="11">Leaf</tissue>
    </source>
</reference>